<keyword evidence="1" id="KW-0175">Coiled coil</keyword>
<keyword evidence="3" id="KW-1185">Reference proteome</keyword>
<name>A0A9P4NQJ4_9PEZI</name>
<evidence type="ECO:0000313" key="2">
    <source>
        <dbReference type="EMBL" id="KAF2430225.1"/>
    </source>
</evidence>
<sequence length="137" mass="16325">MANYQDYRFNLAPGPLVSRHIYDELLASHRSLETQLFESENHVRKIRAEKEEQDRLSNRYRDYWLEECNEREGLEGHLKEEKSAHELAVAKNEELEYELDEKKKRKADLNNQATYYFELAQDAESQLEESESANEQL</sequence>
<reference evidence="2" key="1">
    <citation type="journal article" date="2020" name="Stud. Mycol.">
        <title>101 Dothideomycetes genomes: a test case for predicting lifestyles and emergence of pathogens.</title>
        <authorList>
            <person name="Haridas S."/>
            <person name="Albert R."/>
            <person name="Binder M."/>
            <person name="Bloem J."/>
            <person name="Labutti K."/>
            <person name="Salamov A."/>
            <person name="Andreopoulos B."/>
            <person name="Baker S."/>
            <person name="Barry K."/>
            <person name="Bills G."/>
            <person name="Bluhm B."/>
            <person name="Cannon C."/>
            <person name="Castanera R."/>
            <person name="Culley D."/>
            <person name="Daum C."/>
            <person name="Ezra D."/>
            <person name="Gonzalez J."/>
            <person name="Henrissat B."/>
            <person name="Kuo A."/>
            <person name="Liang C."/>
            <person name="Lipzen A."/>
            <person name="Lutzoni F."/>
            <person name="Magnuson J."/>
            <person name="Mondo S."/>
            <person name="Nolan M."/>
            <person name="Ohm R."/>
            <person name="Pangilinan J."/>
            <person name="Park H.-J."/>
            <person name="Ramirez L."/>
            <person name="Alfaro M."/>
            <person name="Sun H."/>
            <person name="Tritt A."/>
            <person name="Yoshinaga Y."/>
            <person name="Zwiers L.-H."/>
            <person name="Turgeon B."/>
            <person name="Goodwin S."/>
            <person name="Spatafora J."/>
            <person name="Crous P."/>
            <person name="Grigoriev I."/>
        </authorList>
    </citation>
    <scope>NUCLEOTIDE SEQUENCE</scope>
    <source>
        <strain evidence="2">CBS 130266</strain>
    </source>
</reference>
<feature type="coiled-coil region" evidence="1">
    <location>
        <begin position="78"/>
        <end position="112"/>
    </location>
</feature>
<evidence type="ECO:0000313" key="3">
    <source>
        <dbReference type="Proteomes" id="UP000800235"/>
    </source>
</evidence>
<dbReference type="Proteomes" id="UP000800235">
    <property type="component" value="Unassembled WGS sequence"/>
</dbReference>
<protein>
    <submittedName>
        <fullName evidence="2">Uncharacterized protein</fullName>
    </submittedName>
</protein>
<accession>A0A9P4NQJ4</accession>
<proteinExistence type="predicted"/>
<organism evidence="2 3">
    <name type="scientific">Tothia fuscella</name>
    <dbReference type="NCBI Taxonomy" id="1048955"/>
    <lineage>
        <taxon>Eukaryota</taxon>
        <taxon>Fungi</taxon>
        <taxon>Dikarya</taxon>
        <taxon>Ascomycota</taxon>
        <taxon>Pezizomycotina</taxon>
        <taxon>Dothideomycetes</taxon>
        <taxon>Pleosporomycetidae</taxon>
        <taxon>Venturiales</taxon>
        <taxon>Cylindrosympodiaceae</taxon>
        <taxon>Tothia</taxon>
    </lineage>
</organism>
<comment type="caution">
    <text evidence="2">The sequence shown here is derived from an EMBL/GenBank/DDBJ whole genome shotgun (WGS) entry which is preliminary data.</text>
</comment>
<dbReference type="EMBL" id="MU007040">
    <property type="protein sequence ID" value="KAF2430225.1"/>
    <property type="molecule type" value="Genomic_DNA"/>
</dbReference>
<evidence type="ECO:0000256" key="1">
    <source>
        <dbReference type="SAM" id="Coils"/>
    </source>
</evidence>
<gene>
    <name evidence="2" type="ORF">EJ08DRAFT_245993</name>
</gene>
<dbReference type="AlphaFoldDB" id="A0A9P4NQJ4"/>